<dbReference type="AlphaFoldDB" id="E1YJJ3"/>
<evidence type="ECO:0000313" key="1">
    <source>
        <dbReference type="EMBL" id="CBX31447.1"/>
    </source>
</evidence>
<protein>
    <submittedName>
        <fullName evidence="1">Uncharacterized protein</fullName>
    </submittedName>
</protein>
<dbReference type="EMBL" id="FR695877">
    <property type="protein sequence ID" value="CBX31447.1"/>
    <property type="molecule type" value="Genomic_DNA"/>
</dbReference>
<gene>
    <name evidence="1" type="ORF">N47_E49590</name>
</gene>
<sequence>MNEIGKQYFPIVATRNIFKSFHLKLPGNYCYHPVIC</sequence>
<proteinExistence type="predicted"/>
<name>E1YJJ3_9BACT</name>
<accession>E1YJJ3</accession>
<organism evidence="1">
    <name type="scientific">uncultured Desulfobacterium sp</name>
    <dbReference type="NCBI Taxonomy" id="201089"/>
    <lineage>
        <taxon>Bacteria</taxon>
        <taxon>Pseudomonadati</taxon>
        <taxon>Thermodesulfobacteriota</taxon>
        <taxon>Desulfobacteria</taxon>
        <taxon>Desulfobacterales</taxon>
        <taxon>Desulfobacteriaceae</taxon>
        <taxon>Desulfobacterium</taxon>
        <taxon>environmental samples</taxon>
    </lineage>
</organism>
<reference evidence="1" key="1">
    <citation type="journal article" date="2011" name="Environ. Microbiol.">
        <title>Genomic insights into the metabolic potential of the polycyclic aromatic hydrocarbon degrading sulfate-reducing Deltaproteobacterium N47.</title>
        <authorList>
            <person name="Bergmann F."/>
            <person name="Selesi D."/>
            <person name="Weinmaier T."/>
            <person name="Tischler P."/>
            <person name="Rattei T."/>
            <person name="Meckenstock R.U."/>
        </authorList>
    </citation>
    <scope>NUCLEOTIDE SEQUENCE</scope>
</reference>